<organism evidence="1 2">
    <name type="scientific">Citrus sinensis</name>
    <name type="common">Sweet orange</name>
    <name type="synonym">Citrus aurantium var. sinensis</name>
    <dbReference type="NCBI Taxonomy" id="2711"/>
    <lineage>
        <taxon>Eukaryota</taxon>
        <taxon>Viridiplantae</taxon>
        <taxon>Streptophyta</taxon>
        <taxon>Embryophyta</taxon>
        <taxon>Tracheophyta</taxon>
        <taxon>Spermatophyta</taxon>
        <taxon>Magnoliopsida</taxon>
        <taxon>eudicotyledons</taxon>
        <taxon>Gunneridae</taxon>
        <taxon>Pentapetalae</taxon>
        <taxon>rosids</taxon>
        <taxon>malvids</taxon>
        <taxon>Sapindales</taxon>
        <taxon>Rutaceae</taxon>
        <taxon>Aurantioideae</taxon>
        <taxon>Citrus</taxon>
    </lineage>
</organism>
<gene>
    <name evidence="1" type="ORF">KPL71_009870</name>
</gene>
<dbReference type="EMBL" id="CM039172">
    <property type="protein sequence ID" value="KAH9785156.1"/>
    <property type="molecule type" value="Genomic_DNA"/>
</dbReference>
<reference evidence="2" key="1">
    <citation type="journal article" date="2023" name="Hortic. Res.">
        <title>A chromosome-level phased genome enabling allele-level studies in sweet orange: a case study on citrus Huanglongbing tolerance.</title>
        <authorList>
            <person name="Wu B."/>
            <person name="Yu Q."/>
            <person name="Deng Z."/>
            <person name="Duan Y."/>
            <person name="Luo F."/>
            <person name="Gmitter F. Jr."/>
        </authorList>
    </citation>
    <scope>NUCLEOTIDE SEQUENCE [LARGE SCALE GENOMIC DNA]</scope>
    <source>
        <strain evidence="2">cv. Valencia</strain>
    </source>
</reference>
<protein>
    <submittedName>
        <fullName evidence="1">Bifunctional TH2 protein</fullName>
    </submittedName>
</protein>
<evidence type="ECO:0000313" key="2">
    <source>
        <dbReference type="Proteomes" id="UP000829398"/>
    </source>
</evidence>
<name>A0ACB8MHR9_CITSI</name>
<comment type="caution">
    <text evidence="1">The sequence shown here is derived from an EMBL/GenBank/DDBJ whole genome shotgun (WGS) entry which is preliminary data.</text>
</comment>
<keyword evidence="2" id="KW-1185">Reference proteome</keyword>
<proteinExistence type="predicted"/>
<dbReference type="Proteomes" id="UP000829398">
    <property type="component" value="Chromosome 3"/>
</dbReference>
<accession>A0ACB8MHR9</accession>
<evidence type="ECO:0000313" key="1">
    <source>
        <dbReference type="EMBL" id="KAH9785156.1"/>
    </source>
</evidence>
<sequence>MGEADEGGIARKWWIKFKDESVFAKYTPFFVCLASGSLNCDTFMHFISQDVHFLKAFALAYELAEECADDEEDKLAIRKLRKRVKQKLKTLDSLVREWGFELPEEIITDDATVKCTDFLLSTASGKVEGEKVLGKIETPFEKIKVAAYTLSAISPCMRLFEVIAKEIQALLNPDDGSHLYKKWIDYYCSQSFQESALQTEELLDKLSVLLTGEELEVIKKLYYKAIKLHVNFFAAQPVKQQTTVPLSWVKDPVEGHLTLFCDFDWTCTAFDSSSILAELAIVTAQKSDPDQSEGKLTRMSSADLRNTWDVLSTKYTEEYEQCIESIMSSEAVAEFEYEGLREALKQLAYFEKKENSRVVQSGVLKGLNLEDIKRASQHLIFQDGCRRSAFASGILSETYKSCIIHFRDLNAFRVHSNELVYEESISTGEIVNKLESPLEKLQAFNDILKDHSNDEQNLTVYIGGSPGDLLCLLEADIGIVIGSSSSLRRLGDHFGVSFVPLFSSLVERQKELVDGSSYKWKRLTGTLYTVSSWAEIHAFILGP</sequence>